<reference evidence="1" key="1">
    <citation type="submission" date="2023-02" db="EMBL/GenBank/DDBJ databases">
        <title>Genome of toxic invasive species Heracleum sosnowskyi carries increased number of genes despite the absence of recent whole-genome duplications.</title>
        <authorList>
            <person name="Schelkunov M."/>
            <person name="Shtratnikova V."/>
            <person name="Makarenko M."/>
            <person name="Klepikova A."/>
            <person name="Omelchenko D."/>
            <person name="Novikova G."/>
            <person name="Obukhova E."/>
            <person name="Bogdanov V."/>
            <person name="Penin A."/>
            <person name="Logacheva M."/>
        </authorList>
    </citation>
    <scope>NUCLEOTIDE SEQUENCE</scope>
    <source>
        <strain evidence="1">Hsosn_3</strain>
        <tissue evidence="1">Leaf</tissue>
    </source>
</reference>
<protein>
    <submittedName>
        <fullName evidence="1">Uncharacterized protein</fullName>
    </submittedName>
</protein>
<keyword evidence="2" id="KW-1185">Reference proteome</keyword>
<sequence length="129" mass="14138">MAHKYVSLIYGTNADNTSATHNFCHSSSSSNPHLSSSSSSSMKMIFSDMDALSINNPKSSFEFENGRRSSHFSSLLGQKIYTSRNKFEDSHIHIIDLHVGNDQGKMLHDSSSSDGTNIDLTDSCGQALF</sequence>
<name>A0AAD8N7T8_9APIA</name>
<dbReference type="Proteomes" id="UP001237642">
    <property type="component" value="Unassembled WGS sequence"/>
</dbReference>
<evidence type="ECO:0000313" key="1">
    <source>
        <dbReference type="EMBL" id="KAK1404970.1"/>
    </source>
</evidence>
<evidence type="ECO:0000313" key="2">
    <source>
        <dbReference type="Proteomes" id="UP001237642"/>
    </source>
</evidence>
<accession>A0AAD8N7T8</accession>
<gene>
    <name evidence="1" type="ORF">POM88_004575</name>
</gene>
<comment type="caution">
    <text evidence="1">The sequence shown here is derived from an EMBL/GenBank/DDBJ whole genome shotgun (WGS) entry which is preliminary data.</text>
</comment>
<proteinExistence type="predicted"/>
<organism evidence="1 2">
    <name type="scientific">Heracleum sosnowskyi</name>
    <dbReference type="NCBI Taxonomy" id="360622"/>
    <lineage>
        <taxon>Eukaryota</taxon>
        <taxon>Viridiplantae</taxon>
        <taxon>Streptophyta</taxon>
        <taxon>Embryophyta</taxon>
        <taxon>Tracheophyta</taxon>
        <taxon>Spermatophyta</taxon>
        <taxon>Magnoliopsida</taxon>
        <taxon>eudicotyledons</taxon>
        <taxon>Gunneridae</taxon>
        <taxon>Pentapetalae</taxon>
        <taxon>asterids</taxon>
        <taxon>campanulids</taxon>
        <taxon>Apiales</taxon>
        <taxon>Apiaceae</taxon>
        <taxon>Apioideae</taxon>
        <taxon>apioid superclade</taxon>
        <taxon>Tordylieae</taxon>
        <taxon>Tordyliinae</taxon>
        <taxon>Heracleum</taxon>
    </lineage>
</organism>
<dbReference type="EMBL" id="JAUIZM010000001">
    <property type="protein sequence ID" value="KAK1404970.1"/>
    <property type="molecule type" value="Genomic_DNA"/>
</dbReference>
<dbReference type="AlphaFoldDB" id="A0AAD8N7T8"/>
<reference evidence="1" key="2">
    <citation type="submission" date="2023-05" db="EMBL/GenBank/DDBJ databases">
        <authorList>
            <person name="Schelkunov M.I."/>
        </authorList>
    </citation>
    <scope>NUCLEOTIDE SEQUENCE</scope>
    <source>
        <strain evidence="1">Hsosn_3</strain>
        <tissue evidence="1">Leaf</tissue>
    </source>
</reference>